<gene>
    <name evidence="13" type="ORF">L1049_001409</name>
</gene>
<dbReference type="Pfam" id="PF00520">
    <property type="entry name" value="Ion_trans"/>
    <property type="match status" value="1"/>
</dbReference>
<keyword evidence="3 11" id="KW-0812">Transmembrane</keyword>
<evidence type="ECO:0000256" key="11">
    <source>
        <dbReference type="SAM" id="Phobius"/>
    </source>
</evidence>
<evidence type="ECO:0000313" key="14">
    <source>
        <dbReference type="Proteomes" id="UP001415857"/>
    </source>
</evidence>
<evidence type="ECO:0000256" key="6">
    <source>
        <dbReference type="ARBA" id="ARBA00022958"/>
    </source>
</evidence>
<proteinExistence type="predicted"/>
<evidence type="ECO:0000256" key="8">
    <source>
        <dbReference type="ARBA" id="ARBA00023136"/>
    </source>
</evidence>
<comment type="caution">
    <text evidence="13">The sequence shown here is derived from an EMBL/GenBank/DDBJ whole genome shotgun (WGS) entry which is preliminary data.</text>
</comment>
<dbReference type="GO" id="GO:0005249">
    <property type="term" value="F:voltage-gated potassium channel activity"/>
    <property type="evidence" value="ECO:0007669"/>
    <property type="project" value="InterPro"/>
</dbReference>
<feature type="transmembrane region" description="Helical" evidence="11">
    <location>
        <begin position="213"/>
        <end position="238"/>
    </location>
</feature>
<keyword evidence="7 11" id="KW-1133">Transmembrane helix</keyword>
<dbReference type="Gene3D" id="1.10.287.70">
    <property type="match status" value="1"/>
</dbReference>
<evidence type="ECO:0000313" key="13">
    <source>
        <dbReference type="EMBL" id="KAK9269632.1"/>
    </source>
</evidence>
<evidence type="ECO:0000256" key="7">
    <source>
        <dbReference type="ARBA" id="ARBA00022989"/>
    </source>
</evidence>
<keyword evidence="9" id="KW-0407">Ion channel</keyword>
<evidence type="ECO:0000256" key="9">
    <source>
        <dbReference type="ARBA" id="ARBA00023303"/>
    </source>
</evidence>
<dbReference type="PANTHER" id="PTHR45743">
    <property type="entry name" value="POTASSIUM CHANNEL AKT1"/>
    <property type="match status" value="1"/>
</dbReference>
<evidence type="ECO:0000256" key="5">
    <source>
        <dbReference type="ARBA" id="ARBA00022882"/>
    </source>
</evidence>
<evidence type="ECO:0000256" key="10">
    <source>
        <dbReference type="SAM" id="MobiDB-lite"/>
    </source>
</evidence>
<evidence type="ECO:0000256" key="4">
    <source>
        <dbReference type="ARBA" id="ARBA00022826"/>
    </source>
</evidence>
<reference evidence="13 14" key="1">
    <citation type="journal article" date="2024" name="Plant J.">
        <title>Genome sequences and population genomics reveal climatic adaptation and genomic divergence between two closely related sweetgum species.</title>
        <authorList>
            <person name="Xu W.Q."/>
            <person name="Ren C.Q."/>
            <person name="Zhang X.Y."/>
            <person name="Comes H.P."/>
            <person name="Liu X.H."/>
            <person name="Li Y.G."/>
            <person name="Kettle C.J."/>
            <person name="Jalonen R."/>
            <person name="Gaisberger H."/>
            <person name="Ma Y.Z."/>
            <person name="Qiu Y.X."/>
        </authorList>
    </citation>
    <scope>NUCLEOTIDE SEQUENCE [LARGE SCALE GENOMIC DNA]</scope>
    <source>
        <strain evidence="13">Hangzhou</strain>
    </source>
</reference>
<feature type="transmembrane region" description="Helical" evidence="11">
    <location>
        <begin position="132"/>
        <end position="161"/>
    </location>
</feature>
<dbReference type="PANTHER" id="PTHR45743:SF2">
    <property type="entry name" value="POTASSIUM CHANNEL AKT1"/>
    <property type="match status" value="1"/>
</dbReference>
<feature type="domain" description="Ion transport" evidence="12">
    <location>
        <begin position="70"/>
        <end position="244"/>
    </location>
</feature>
<protein>
    <recommendedName>
        <fullName evidence="12">Ion transport domain-containing protein</fullName>
    </recommendedName>
</protein>
<name>A0AAP0NCE5_LIQFO</name>
<dbReference type="InterPro" id="IPR005821">
    <property type="entry name" value="Ion_trans_dom"/>
</dbReference>
<dbReference type="AlphaFoldDB" id="A0AAP0NCE5"/>
<keyword evidence="8 11" id="KW-0472">Membrane</keyword>
<sequence length="329" mass="38073">MRQPVIRPHPVGTEWGIRERNAGYSSPRGDKVESRNPPTNPNFQKAGTYGQQAYLDDATYALIDNPKQIAWKYTISWLAFDVISIIPSELAQKIFPSSFHSYGLFTMVRLWRLRKVGAFFSRLEKDRNLNYFWVRLTKLICVTLFVAHFAGCFYYFLAVCYHDPRRTWIGASMKDFLEQSLWIRYVTSMYWSIATLTTIGAGNLHAQNTEEKIFEICFMLFNLGLTAYLIGNITNLVVHGASQTKKFRDTIEAASSFAQRNQLPPRLQDQMLEHLSLKFRKTRRDCSGKRLLNAFRNPSNQASYIIFSNLCSIRCTCFVGFQMTCFSSW</sequence>
<keyword evidence="5" id="KW-0406">Ion transport</keyword>
<dbReference type="Proteomes" id="UP001415857">
    <property type="component" value="Unassembled WGS sequence"/>
</dbReference>
<evidence type="ECO:0000256" key="2">
    <source>
        <dbReference type="ARBA" id="ARBA00022538"/>
    </source>
</evidence>
<dbReference type="EMBL" id="JBBPBK010000015">
    <property type="protein sequence ID" value="KAK9269632.1"/>
    <property type="molecule type" value="Genomic_DNA"/>
</dbReference>
<organism evidence="13 14">
    <name type="scientific">Liquidambar formosana</name>
    <name type="common">Formosan gum</name>
    <dbReference type="NCBI Taxonomy" id="63359"/>
    <lineage>
        <taxon>Eukaryota</taxon>
        <taxon>Viridiplantae</taxon>
        <taxon>Streptophyta</taxon>
        <taxon>Embryophyta</taxon>
        <taxon>Tracheophyta</taxon>
        <taxon>Spermatophyta</taxon>
        <taxon>Magnoliopsida</taxon>
        <taxon>eudicotyledons</taxon>
        <taxon>Gunneridae</taxon>
        <taxon>Pentapetalae</taxon>
        <taxon>Saxifragales</taxon>
        <taxon>Altingiaceae</taxon>
        <taxon>Liquidambar</taxon>
    </lineage>
</organism>
<evidence type="ECO:0000259" key="12">
    <source>
        <dbReference type="Pfam" id="PF00520"/>
    </source>
</evidence>
<evidence type="ECO:0000256" key="1">
    <source>
        <dbReference type="ARBA" id="ARBA00004141"/>
    </source>
</evidence>
<keyword evidence="2" id="KW-0633">Potassium transport</keyword>
<feature type="transmembrane region" description="Helical" evidence="11">
    <location>
        <begin position="182"/>
        <end position="201"/>
    </location>
</feature>
<keyword evidence="14" id="KW-1185">Reference proteome</keyword>
<keyword evidence="5" id="KW-0813">Transport</keyword>
<dbReference type="SUPFAM" id="SSF81324">
    <property type="entry name" value="Voltage-gated potassium channels"/>
    <property type="match status" value="1"/>
</dbReference>
<accession>A0AAP0NCE5</accession>
<keyword evidence="6" id="KW-0630">Potassium</keyword>
<dbReference type="FunFam" id="1.10.287.70:FF:000123">
    <property type="entry name" value="Potassium channel KAT3"/>
    <property type="match status" value="1"/>
</dbReference>
<feature type="region of interest" description="Disordered" evidence="10">
    <location>
        <begin position="17"/>
        <end position="42"/>
    </location>
</feature>
<comment type="subcellular location">
    <subcellularLocation>
        <location evidence="1">Membrane</location>
        <topology evidence="1">Multi-pass membrane protein</topology>
    </subcellularLocation>
</comment>
<dbReference type="GO" id="GO:0034702">
    <property type="term" value="C:monoatomic ion channel complex"/>
    <property type="evidence" value="ECO:0007669"/>
    <property type="project" value="UniProtKB-KW"/>
</dbReference>
<dbReference type="InterPro" id="IPR045319">
    <property type="entry name" value="KAT/AKT"/>
</dbReference>
<keyword evidence="5" id="KW-0851">Voltage-gated channel</keyword>
<keyword evidence="4" id="KW-0631">Potassium channel</keyword>
<evidence type="ECO:0000256" key="3">
    <source>
        <dbReference type="ARBA" id="ARBA00022692"/>
    </source>
</evidence>